<organism evidence="2 3">
    <name type="scientific">Cutaneotrichosporon cavernicola</name>
    <dbReference type="NCBI Taxonomy" id="279322"/>
    <lineage>
        <taxon>Eukaryota</taxon>
        <taxon>Fungi</taxon>
        <taxon>Dikarya</taxon>
        <taxon>Basidiomycota</taxon>
        <taxon>Agaricomycotina</taxon>
        <taxon>Tremellomycetes</taxon>
        <taxon>Trichosporonales</taxon>
        <taxon>Trichosporonaceae</taxon>
        <taxon>Cutaneotrichosporon</taxon>
    </lineage>
</organism>
<evidence type="ECO:0000259" key="1">
    <source>
        <dbReference type="Pfam" id="PF07944"/>
    </source>
</evidence>
<keyword evidence="3" id="KW-1185">Reference proteome</keyword>
<feature type="domain" description="Non-reducing end beta-L-arabinofuranosidase-like GH127 catalytic" evidence="1">
    <location>
        <begin position="8"/>
        <end position="206"/>
    </location>
</feature>
<dbReference type="Pfam" id="PF07944">
    <property type="entry name" value="Beta-AFase-like_GH127_cat"/>
    <property type="match status" value="1"/>
</dbReference>
<dbReference type="PANTHER" id="PTHR43465">
    <property type="entry name" value="DUF1680 DOMAIN PROTEIN (AFU_ORTHOLOGUE AFUA_1G08910)"/>
    <property type="match status" value="1"/>
</dbReference>
<name>A0AA48L8C8_9TREE</name>
<dbReference type="InterPro" id="IPR012878">
    <property type="entry name" value="Beta-AFase-like_GH127_cat"/>
</dbReference>
<proteinExistence type="predicted"/>
<dbReference type="GeneID" id="85497744"/>
<evidence type="ECO:0000313" key="3">
    <source>
        <dbReference type="Proteomes" id="UP001233271"/>
    </source>
</evidence>
<protein>
    <recommendedName>
        <fullName evidence="1">Non-reducing end beta-L-arabinofuranosidase-like GH127 catalytic domain-containing protein</fullName>
    </recommendedName>
</protein>
<accession>A0AA48L8C8</accession>
<gene>
    <name evidence="2" type="ORF">CcaverHIS019_0603330</name>
</gene>
<dbReference type="PANTHER" id="PTHR43465:SF2">
    <property type="entry name" value="DUF1680 DOMAIN PROTEIN (AFU_ORTHOLOGUE AFUA_1G08910)"/>
    <property type="match status" value="1"/>
</dbReference>
<sequence length="402" mass="44020">MTEIKLTEEHQEHRYPGHPELELAMLRRYERTQDLAHLAFAHYLLSARGQAREDQNGLLYFEYDAGVREDPVYPETMEAIWDVGYHQSHKPIVEQDDILSHSVRDLYLQTGAADAGGELQSAARRLFDVTVRDTMNVPAGFGSEPRTEVFSRHAHHLPQSTAEGGCYAETCASFTSMMTAERLQFRPDGGVRDIMGRALLNVVIGGRSEVWMASLSRMPTSSRRVGTRPRHAKIGSSLDVYLFLSGTRNIDVGGVTATATMSTSMPGKGETRLTLSGQVPSQEYAADIKCFIPAEAEDGFLRASAPGKVDVAFSFTMPVRLVAPQLATWQAGNAAVTRGPIVYVAESVDNAALDEAHPHFEGVGLYPTASFTEKQIEIEGVSIIALATWCAAVLKQYVTGTP</sequence>
<dbReference type="RefSeq" id="XP_060459139.1">
    <property type="nucleotide sequence ID" value="XM_060602779.1"/>
</dbReference>
<dbReference type="KEGG" id="ccac:CcaHIS019_0603330"/>
<dbReference type="AlphaFoldDB" id="A0AA48L8C8"/>
<reference evidence="2" key="1">
    <citation type="journal article" date="2023" name="BMC Genomics">
        <title>Chromosome-level genome assemblies of Cutaneotrichosporon spp. (Trichosporonales, Basidiomycota) reveal imbalanced evolution between nucleotide sequences and chromosome synteny.</title>
        <authorList>
            <person name="Kobayashi Y."/>
            <person name="Kayamori A."/>
            <person name="Aoki K."/>
            <person name="Shiwa Y."/>
            <person name="Matsutani M."/>
            <person name="Fujita N."/>
            <person name="Sugita T."/>
            <person name="Iwasaki W."/>
            <person name="Tanaka N."/>
            <person name="Takashima M."/>
        </authorList>
    </citation>
    <scope>NUCLEOTIDE SEQUENCE</scope>
    <source>
        <strain evidence="2">HIS019</strain>
    </source>
</reference>
<evidence type="ECO:0000313" key="2">
    <source>
        <dbReference type="EMBL" id="BEI93874.1"/>
    </source>
</evidence>
<dbReference type="InterPro" id="IPR049174">
    <property type="entry name" value="Beta-AFase-like"/>
</dbReference>
<dbReference type="Proteomes" id="UP001233271">
    <property type="component" value="Chromosome 6"/>
</dbReference>
<dbReference type="EMBL" id="AP028217">
    <property type="protein sequence ID" value="BEI93874.1"/>
    <property type="molecule type" value="Genomic_DNA"/>
</dbReference>